<dbReference type="InterPro" id="IPR036890">
    <property type="entry name" value="HATPase_C_sf"/>
</dbReference>
<evidence type="ECO:0000313" key="8">
    <source>
        <dbReference type="Proteomes" id="UP000318294"/>
    </source>
</evidence>
<name>A0A554XJ53_9BURK</name>
<feature type="transmembrane region" description="Helical" evidence="5">
    <location>
        <begin position="318"/>
        <end position="336"/>
    </location>
</feature>
<proteinExistence type="predicted"/>
<dbReference type="Gene3D" id="3.30.565.10">
    <property type="entry name" value="Histidine kinase-like ATPase, C-terminal domain"/>
    <property type="match status" value="1"/>
</dbReference>
<dbReference type="EMBL" id="VJON01000004">
    <property type="protein sequence ID" value="TSE35852.1"/>
    <property type="molecule type" value="Genomic_DNA"/>
</dbReference>
<keyword evidence="5" id="KW-0812">Transmembrane</keyword>
<protein>
    <submittedName>
        <fullName evidence="7">Sensor histidine kinase LiaS</fullName>
        <ecNumber evidence="7">2.7.13.3</ecNumber>
    </submittedName>
</protein>
<dbReference type="CDD" id="cd16917">
    <property type="entry name" value="HATPase_UhpB-NarQ-NarX-like"/>
    <property type="match status" value="1"/>
</dbReference>
<feature type="transmembrane region" description="Helical" evidence="5">
    <location>
        <begin position="21"/>
        <end position="39"/>
    </location>
</feature>
<evidence type="ECO:0000313" key="7">
    <source>
        <dbReference type="EMBL" id="TSE35852.1"/>
    </source>
</evidence>
<evidence type="ECO:0000256" key="4">
    <source>
        <dbReference type="SAM" id="Coils"/>
    </source>
</evidence>
<keyword evidence="4" id="KW-0175">Coiled coil</keyword>
<evidence type="ECO:0000256" key="3">
    <source>
        <dbReference type="ARBA" id="ARBA00023012"/>
    </source>
</evidence>
<dbReference type="GO" id="GO:0004673">
    <property type="term" value="F:protein histidine kinase activity"/>
    <property type="evidence" value="ECO:0007669"/>
    <property type="project" value="UniProtKB-EC"/>
</dbReference>
<feature type="transmembrane region" description="Helical" evidence="5">
    <location>
        <begin position="348"/>
        <end position="367"/>
    </location>
</feature>
<gene>
    <name evidence="7" type="primary">liaS</name>
    <name evidence="7" type="ORF">Tchar_00432</name>
</gene>
<feature type="transmembrane region" description="Helical" evidence="5">
    <location>
        <begin position="198"/>
        <end position="222"/>
    </location>
</feature>
<keyword evidence="1 7" id="KW-0808">Transferase</keyword>
<feature type="transmembrane region" description="Helical" evidence="5">
    <location>
        <begin position="379"/>
        <end position="398"/>
    </location>
</feature>
<reference evidence="7 8" key="1">
    <citation type="submission" date="2019-07" db="EMBL/GenBank/DDBJ databases">
        <title>Tepidimonas charontis SPSP-6 draft genome.</title>
        <authorList>
            <person name="Da Costa M.S."/>
            <person name="Froufe H.J.C."/>
            <person name="Egas C."/>
            <person name="Albuquerque L."/>
        </authorList>
    </citation>
    <scope>NUCLEOTIDE SEQUENCE [LARGE SCALE GENOMIC DNA]</scope>
    <source>
        <strain evidence="7 8">SPSP-6</strain>
    </source>
</reference>
<comment type="caution">
    <text evidence="7">The sequence shown here is derived from an EMBL/GenBank/DDBJ whole genome shotgun (WGS) entry which is preliminary data.</text>
</comment>
<keyword evidence="8" id="KW-1185">Reference proteome</keyword>
<keyword evidence="5" id="KW-1133">Transmembrane helix</keyword>
<dbReference type="GO" id="GO:0000160">
    <property type="term" value="P:phosphorelay signal transduction system"/>
    <property type="evidence" value="ECO:0007669"/>
    <property type="project" value="UniProtKB-KW"/>
</dbReference>
<dbReference type="SUPFAM" id="SSF55874">
    <property type="entry name" value="ATPase domain of HSP90 chaperone/DNA topoisomerase II/histidine kinase"/>
    <property type="match status" value="1"/>
</dbReference>
<evidence type="ECO:0000259" key="6">
    <source>
        <dbReference type="SMART" id="SM00387"/>
    </source>
</evidence>
<keyword evidence="5" id="KW-0472">Membrane</keyword>
<dbReference type="InterPro" id="IPR003594">
    <property type="entry name" value="HATPase_dom"/>
</dbReference>
<accession>A0A554XJ53</accession>
<sequence>MPAPLQRNAEAAITSVGARTAVVGLILLLASLVALLYAVSAPRALDGVAAVREAQVHLPLDPQQPPRTVPLPHILDDESPAWWGWVTYTLAWPATLTYQNPAEARLAVLLPRVGPRFRLLLNDREIAQMGWYGPERATVLSTAQPHLVALPSSLLLPQATHNRLIIEVRGQPLERSGLSPLHIGDHDVLLRRHRQLEWWQITGAWIMATLALFVGVLALLLWRVLGERLFLLMGGAALALMARTVMLVVVEPPLPYELLFFLHRLAFALFVGLFILMVEDFFGRQMRWVRIGSWLMIGLTVPWMVWAQWVQDYAVVRAWAGAITVFAIAALSAVVVEHQQRGHLTFSATAVGLVAAFALLTGIRDFLVVQLDFPGDGELRWLTFGSIVLMFALGAALVERATSWARDVQRLNASLSEAVARRENELREAFQRLRLAERQRVVEEERRRLMRDMHDGLGSQLVQTLNLVRSAEGHVERSSIEALLRQALDELRLTLDSLEPMEGDLPAILGTLRRRLGPALEAAGLELRWEVQDVPPLQGLDARGVMHLFRCLQEILANVVKHAHATRVTVSTWLRDDHVVLTIEDDGTGLPPPEKRPPGGRGLRNIITRATKLGASVRFYDAHPGTGIELAFPLHGNPPAVDSAWMTRAA</sequence>
<dbReference type="Gene3D" id="1.20.5.1930">
    <property type="match status" value="1"/>
</dbReference>
<dbReference type="Pfam" id="PF02518">
    <property type="entry name" value="HATPase_c"/>
    <property type="match status" value="1"/>
</dbReference>
<keyword evidence="3" id="KW-0902">Two-component regulatory system</keyword>
<evidence type="ECO:0000256" key="1">
    <source>
        <dbReference type="ARBA" id="ARBA00022679"/>
    </source>
</evidence>
<dbReference type="PANTHER" id="PTHR24421:SF58">
    <property type="entry name" value="SIGNAL TRANSDUCTION HISTIDINE-PROTEIN KINASE_PHOSPHATASE UHPB"/>
    <property type="match status" value="1"/>
</dbReference>
<feature type="transmembrane region" description="Helical" evidence="5">
    <location>
        <begin position="288"/>
        <end position="306"/>
    </location>
</feature>
<dbReference type="AlphaFoldDB" id="A0A554XJ53"/>
<organism evidence="7 8">
    <name type="scientific">Tepidimonas charontis</name>
    <dbReference type="NCBI Taxonomy" id="2267262"/>
    <lineage>
        <taxon>Bacteria</taxon>
        <taxon>Pseudomonadati</taxon>
        <taxon>Pseudomonadota</taxon>
        <taxon>Betaproteobacteria</taxon>
        <taxon>Burkholderiales</taxon>
        <taxon>Tepidimonas</taxon>
    </lineage>
</organism>
<dbReference type="InterPro" id="IPR050482">
    <property type="entry name" value="Sensor_HK_TwoCompSys"/>
</dbReference>
<dbReference type="PANTHER" id="PTHR24421">
    <property type="entry name" value="NITRATE/NITRITE SENSOR PROTEIN NARX-RELATED"/>
    <property type="match status" value="1"/>
</dbReference>
<evidence type="ECO:0000256" key="5">
    <source>
        <dbReference type="SAM" id="Phobius"/>
    </source>
</evidence>
<feature type="transmembrane region" description="Helical" evidence="5">
    <location>
        <begin position="229"/>
        <end position="250"/>
    </location>
</feature>
<feature type="transmembrane region" description="Helical" evidence="5">
    <location>
        <begin position="256"/>
        <end position="276"/>
    </location>
</feature>
<feature type="domain" description="Histidine kinase/HSP90-like ATPase" evidence="6">
    <location>
        <begin position="543"/>
        <end position="636"/>
    </location>
</feature>
<keyword evidence="2 7" id="KW-0418">Kinase</keyword>
<evidence type="ECO:0000256" key="2">
    <source>
        <dbReference type="ARBA" id="ARBA00022777"/>
    </source>
</evidence>
<dbReference type="SMART" id="SM00387">
    <property type="entry name" value="HATPase_c"/>
    <property type="match status" value="1"/>
</dbReference>
<dbReference type="Proteomes" id="UP000318294">
    <property type="component" value="Unassembled WGS sequence"/>
</dbReference>
<dbReference type="EC" id="2.7.13.3" evidence="7"/>
<feature type="coiled-coil region" evidence="4">
    <location>
        <begin position="408"/>
        <end position="446"/>
    </location>
</feature>